<dbReference type="AlphaFoldDB" id="A0A016SJQ2"/>
<protein>
    <submittedName>
        <fullName evidence="1">Uncharacterized protein</fullName>
    </submittedName>
</protein>
<gene>
    <name evidence="1" type="primary">Acey_s0218.g2434</name>
    <name evidence="1" type="ORF">Y032_0218g2434</name>
</gene>
<organism evidence="1 2">
    <name type="scientific">Ancylostoma ceylanicum</name>
    <dbReference type="NCBI Taxonomy" id="53326"/>
    <lineage>
        <taxon>Eukaryota</taxon>
        <taxon>Metazoa</taxon>
        <taxon>Ecdysozoa</taxon>
        <taxon>Nematoda</taxon>
        <taxon>Chromadorea</taxon>
        <taxon>Rhabditida</taxon>
        <taxon>Rhabditina</taxon>
        <taxon>Rhabditomorpha</taxon>
        <taxon>Strongyloidea</taxon>
        <taxon>Ancylostomatidae</taxon>
        <taxon>Ancylostomatinae</taxon>
        <taxon>Ancylostoma</taxon>
    </lineage>
</organism>
<reference evidence="2" key="1">
    <citation type="journal article" date="2015" name="Nat. Genet.">
        <title>The genome and transcriptome of the zoonotic hookworm Ancylostoma ceylanicum identify infection-specific gene families.</title>
        <authorList>
            <person name="Schwarz E.M."/>
            <person name="Hu Y."/>
            <person name="Antoshechkin I."/>
            <person name="Miller M.M."/>
            <person name="Sternberg P.W."/>
            <person name="Aroian R.V."/>
        </authorList>
    </citation>
    <scope>NUCLEOTIDE SEQUENCE</scope>
    <source>
        <strain evidence="2">HY135</strain>
    </source>
</reference>
<proteinExistence type="predicted"/>
<dbReference type="EMBL" id="JARK01001554">
    <property type="protein sequence ID" value="EYB90592.1"/>
    <property type="molecule type" value="Genomic_DNA"/>
</dbReference>
<sequence length="118" mass="13400">MISSSLKVSKPIYKFQEESRRQLPFVISSININQSGVVGNIKGTCSYQILEISVLALKLNNILEFKEGGWTCNSLCKFTKNYRISQRQLLIHMMVVIPCKSIQLCFNPGKHSFELSDV</sequence>
<name>A0A016SJQ2_9BILA</name>
<keyword evidence="2" id="KW-1185">Reference proteome</keyword>
<dbReference type="Proteomes" id="UP000024635">
    <property type="component" value="Unassembled WGS sequence"/>
</dbReference>
<accession>A0A016SJQ2</accession>
<evidence type="ECO:0000313" key="2">
    <source>
        <dbReference type="Proteomes" id="UP000024635"/>
    </source>
</evidence>
<comment type="caution">
    <text evidence="1">The sequence shown here is derived from an EMBL/GenBank/DDBJ whole genome shotgun (WGS) entry which is preliminary data.</text>
</comment>
<evidence type="ECO:0000313" key="1">
    <source>
        <dbReference type="EMBL" id="EYB90592.1"/>
    </source>
</evidence>